<proteinExistence type="predicted"/>
<sequence>MHFLGLQKKHAQRSPSLSEVGAAEVASVGPNGNPVSSSTILSSRIATIETKLPEILEACNSNARGIEQLNAHVELFMTKLLAQSNAGLLGVSLTSQGNIAGTTELATHTVDVQTATKCTELGEGHGIECPIEMQPSIKPTGLLEGHAIEDKGRTRHGDIGHITKVHI</sequence>
<accession>A0ABP0U9E3</accession>
<evidence type="ECO:0000313" key="2">
    <source>
        <dbReference type="Proteomes" id="UP001497512"/>
    </source>
</evidence>
<dbReference type="EMBL" id="OZ019894">
    <property type="protein sequence ID" value="CAK9215766.1"/>
    <property type="molecule type" value="Genomic_DNA"/>
</dbReference>
<keyword evidence="2" id="KW-1185">Reference proteome</keyword>
<name>A0ABP0U9E3_9BRYO</name>
<protein>
    <submittedName>
        <fullName evidence="1">Uncharacterized protein</fullName>
    </submittedName>
</protein>
<dbReference type="Proteomes" id="UP001497512">
    <property type="component" value="Chromosome 2"/>
</dbReference>
<evidence type="ECO:0000313" key="1">
    <source>
        <dbReference type="EMBL" id="CAK9215766.1"/>
    </source>
</evidence>
<reference evidence="1" key="1">
    <citation type="submission" date="2024-02" db="EMBL/GenBank/DDBJ databases">
        <authorList>
            <consortium name="ELIXIR-Norway"/>
            <consortium name="Elixir Norway"/>
        </authorList>
    </citation>
    <scope>NUCLEOTIDE SEQUENCE</scope>
</reference>
<gene>
    <name evidence="1" type="ORF">CSSPTR1EN2_LOCUS12915</name>
</gene>
<organism evidence="1 2">
    <name type="scientific">Sphagnum troendelagicum</name>
    <dbReference type="NCBI Taxonomy" id="128251"/>
    <lineage>
        <taxon>Eukaryota</taxon>
        <taxon>Viridiplantae</taxon>
        <taxon>Streptophyta</taxon>
        <taxon>Embryophyta</taxon>
        <taxon>Bryophyta</taxon>
        <taxon>Sphagnophytina</taxon>
        <taxon>Sphagnopsida</taxon>
        <taxon>Sphagnales</taxon>
        <taxon>Sphagnaceae</taxon>
        <taxon>Sphagnum</taxon>
    </lineage>
</organism>